<dbReference type="EMBL" id="CCYD01003101">
    <property type="protein sequence ID" value="CEG50238.1"/>
    <property type="molecule type" value="Genomic_DNA"/>
</dbReference>
<name>A0A0P1B7D1_PLAHL</name>
<organism evidence="1 2">
    <name type="scientific">Plasmopara halstedii</name>
    <name type="common">Downy mildew of sunflower</name>
    <dbReference type="NCBI Taxonomy" id="4781"/>
    <lineage>
        <taxon>Eukaryota</taxon>
        <taxon>Sar</taxon>
        <taxon>Stramenopiles</taxon>
        <taxon>Oomycota</taxon>
        <taxon>Peronosporomycetes</taxon>
        <taxon>Peronosporales</taxon>
        <taxon>Peronosporaceae</taxon>
        <taxon>Plasmopara</taxon>
    </lineage>
</organism>
<accession>A0A0P1B7D1</accession>
<sequence>MEDSHTSATITAILHEIPMHFEKTVIITLTKYLTSSVTRIPFLSKMTKMVAKSIEIPNHVFGRNI</sequence>
<dbReference type="AlphaFoldDB" id="A0A0P1B7D1"/>
<keyword evidence="2" id="KW-1185">Reference proteome</keyword>
<dbReference type="GeneID" id="36403017"/>
<dbReference type="Proteomes" id="UP000054928">
    <property type="component" value="Unassembled WGS sequence"/>
</dbReference>
<protein>
    <submittedName>
        <fullName evidence="1">Uncharacterized protein</fullName>
    </submittedName>
</protein>
<reference evidence="2" key="1">
    <citation type="submission" date="2014-09" db="EMBL/GenBank/DDBJ databases">
        <authorList>
            <person name="Sharma Rahul"/>
            <person name="Thines Marco"/>
        </authorList>
    </citation>
    <scope>NUCLEOTIDE SEQUENCE [LARGE SCALE GENOMIC DNA]</scope>
</reference>
<evidence type="ECO:0000313" key="1">
    <source>
        <dbReference type="EMBL" id="CEG50238.1"/>
    </source>
</evidence>
<evidence type="ECO:0000313" key="2">
    <source>
        <dbReference type="Proteomes" id="UP000054928"/>
    </source>
</evidence>
<dbReference type="RefSeq" id="XP_024586607.1">
    <property type="nucleotide sequence ID" value="XM_024721516.1"/>
</dbReference>
<proteinExistence type="predicted"/>